<dbReference type="AlphaFoldDB" id="A0A8R1E098"/>
<feature type="coiled-coil region" evidence="1">
    <location>
        <begin position="137"/>
        <end position="164"/>
    </location>
</feature>
<organism evidence="2 3">
    <name type="scientific">Caenorhabditis japonica</name>
    <dbReference type="NCBI Taxonomy" id="281687"/>
    <lineage>
        <taxon>Eukaryota</taxon>
        <taxon>Metazoa</taxon>
        <taxon>Ecdysozoa</taxon>
        <taxon>Nematoda</taxon>
        <taxon>Chromadorea</taxon>
        <taxon>Rhabditida</taxon>
        <taxon>Rhabditina</taxon>
        <taxon>Rhabditomorpha</taxon>
        <taxon>Rhabditoidea</taxon>
        <taxon>Rhabditidae</taxon>
        <taxon>Peloderinae</taxon>
        <taxon>Caenorhabditis</taxon>
    </lineage>
</organism>
<name>A0A8R1E098_CAEJA</name>
<sequence>MVEKSFTNHVANAERFKFFFDQLNEFTQVLNTEKNAVDKAMKYAEMQQQEGELAFEERVAEDKVYFAEKRKYLERELQKSTEFLEKLSAQNKEWSEKQNELHDELMAQLEADDVIRMEWNFGDQFSALIDSINNLSHQSMNNQFEGLQNNLDSLNIEKKQLAAAIADQCSTLSDMSAALAPTFGVSYKERNTMRISIRHQVTKVRTEYQKSRLIEESLKARLSN</sequence>
<evidence type="ECO:0000313" key="2">
    <source>
        <dbReference type="EnsemblMetazoa" id="CJA17918.1"/>
    </source>
</evidence>
<reference evidence="3" key="1">
    <citation type="submission" date="2010-08" db="EMBL/GenBank/DDBJ databases">
        <authorList>
            <consortium name="Caenorhabditis japonica Sequencing Consortium"/>
            <person name="Wilson R.K."/>
        </authorList>
    </citation>
    <scope>NUCLEOTIDE SEQUENCE [LARGE SCALE GENOMIC DNA]</scope>
    <source>
        <strain evidence="3">DF5081</strain>
    </source>
</reference>
<dbReference type="GO" id="GO:0000801">
    <property type="term" value="C:central element"/>
    <property type="evidence" value="ECO:0007669"/>
    <property type="project" value="EnsemblMetazoa"/>
</dbReference>
<protein>
    <submittedName>
        <fullName evidence="2">Uncharacterized protein</fullName>
    </submittedName>
</protein>
<dbReference type="GO" id="GO:0009792">
    <property type="term" value="P:embryo development ending in birth or egg hatching"/>
    <property type="evidence" value="ECO:0007669"/>
    <property type="project" value="EnsemblMetazoa"/>
</dbReference>
<keyword evidence="3" id="KW-1185">Reference proteome</keyword>
<evidence type="ECO:0000256" key="1">
    <source>
        <dbReference type="SAM" id="Coils"/>
    </source>
</evidence>
<keyword evidence="1" id="KW-0175">Coiled coil</keyword>
<evidence type="ECO:0000313" key="3">
    <source>
        <dbReference type="Proteomes" id="UP000005237"/>
    </source>
</evidence>
<reference evidence="2" key="2">
    <citation type="submission" date="2022-06" db="UniProtKB">
        <authorList>
            <consortium name="EnsemblMetazoa"/>
        </authorList>
    </citation>
    <scope>IDENTIFICATION</scope>
    <source>
        <strain evidence="2">DF5081</strain>
    </source>
</reference>
<accession>A0A8R1E098</accession>
<dbReference type="EnsemblMetazoa" id="CJA17918.1">
    <property type="protein sequence ID" value="CJA17918.1"/>
    <property type="gene ID" value="WBGene00137123"/>
</dbReference>
<proteinExistence type="predicted"/>
<dbReference type="GO" id="GO:0007130">
    <property type="term" value="P:synaptonemal complex assembly"/>
    <property type="evidence" value="ECO:0007669"/>
    <property type="project" value="EnsemblMetazoa"/>
</dbReference>
<dbReference type="GO" id="GO:0051026">
    <property type="term" value="P:chiasma assembly"/>
    <property type="evidence" value="ECO:0007669"/>
    <property type="project" value="EnsemblMetazoa"/>
</dbReference>
<dbReference type="GO" id="GO:0000800">
    <property type="term" value="C:lateral element"/>
    <property type="evidence" value="ECO:0007669"/>
    <property type="project" value="EnsemblMetazoa"/>
</dbReference>
<dbReference type="Proteomes" id="UP000005237">
    <property type="component" value="Unassembled WGS sequence"/>
</dbReference>